<comment type="caution">
    <text evidence="1">The sequence shown here is derived from an EMBL/GenBank/DDBJ whole genome shotgun (WGS) entry which is preliminary data.</text>
</comment>
<keyword evidence="2" id="KW-1185">Reference proteome</keyword>
<reference evidence="1" key="1">
    <citation type="submission" date="2021-01" db="EMBL/GenBank/DDBJ databases">
        <title>Rhizobium sp. strain KVB221 16S ribosomal RNA gene Genome sequencing and assembly.</title>
        <authorList>
            <person name="Kang M."/>
        </authorList>
    </citation>
    <scope>NUCLEOTIDE SEQUENCE</scope>
    <source>
        <strain evidence="1">KVB221</strain>
    </source>
</reference>
<sequence length="216" mass="24102">MIDDLVHELRASTRPLVICDIDEVVLEFLDPFQDFLASMQYRLHADSFHLKGNVRSVVDGSAASHEAIHEFEETFFATQDRWQRPARNAKSVLDALHEMADIVFLTAMPPRHHAVRRTLLDNLDIRFPMISTDEAKGPIAAGLIGAAGRPSVFIDDLHTNLHSVRSHAPDCMLINMMASDVFRALAPPPGEGVNLALDWNHADNLIRAHFASLRAL</sequence>
<accession>A0A936YM52</accession>
<name>A0A936YM52_9HYPH</name>
<evidence type="ECO:0000313" key="2">
    <source>
        <dbReference type="Proteomes" id="UP000633219"/>
    </source>
</evidence>
<evidence type="ECO:0008006" key="3">
    <source>
        <dbReference type="Google" id="ProtNLM"/>
    </source>
</evidence>
<protein>
    <recommendedName>
        <fullName evidence="3">HAD family hydrolase</fullName>
    </recommendedName>
</protein>
<dbReference type="Proteomes" id="UP000633219">
    <property type="component" value="Unassembled WGS sequence"/>
</dbReference>
<dbReference type="RefSeq" id="WP_201653681.1">
    <property type="nucleotide sequence ID" value="NZ_JAEQNC010000002.1"/>
</dbReference>
<proteinExistence type="predicted"/>
<dbReference type="EMBL" id="JAEQNC010000002">
    <property type="protein sequence ID" value="MBL0371267.1"/>
    <property type="molecule type" value="Genomic_DNA"/>
</dbReference>
<gene>
    <name evidence="1" type="ORF">JJB09_04425</name>
</gene>
<evidence type="ECO:0000313" key="1">
    <source>
        <dbReference type="EMBL" id="MBL0371267.1"/>
    </source>
</evidence>
<dbReference type="AlphaFoldDB" id="A0A936YM52"/>
<organism evidence="1 2">
    <name type="scientific">Rhizobium setariae</name>
    <dbReference type="NCBI Taxonomy" id="2801340"/>
    <lineage>
        <taxon>Bacteria</taxon>
        <taxon>Pseudomonadati</taxon>
        <taxon>Pseudomonadota</taxon>
        <taxon>Alphaproteobacteria</taxon>
        <taxon>Hyphomicrobiales</taxon>
        <taxon>Rhizobiaceae</taxon>
        <taxon>Rhizobium/Agrobacterium group</taxon>
        <taxon>Rhizobium</taxon>
    </lineage>
</organism>